<name>A0A445EX10_ARAHY</name>
<keyword evidence="1" id="KW-0863">Zinc-finger</keyword>
<comment type="caution">
    <text evidence="2">The sequence shown here is derived from an EMBL/GenBank/DDBJ whole genome shotgun (WGS) entry which is preliminary data.</text>
</comment>
<keyword evidence="1" id="KW-0539">Nucleus</keyword>
<evidence type="ECO:0000313" key="3">
    <source>
        <dbReference type="Proteomes" id="UP000289738"/>
    </source>
</evidence>
<dbReference type="Proteomes" id="UP000289738">
    <property type="component" value="Chromosome A01"/>
</dbReference>
<gene>
    <name evidence="2" type="ORF">Ahy_A01g004757</name>
</gene>
<keyword evidence="1" id="KW-0479">Metal-binding</keyword>
<reference evidence="2 3" key="1">
    <citation type="submission" date="2019-01" db="EMBL/GenBank/DDBJ databases">
        <title>Sequencing of cultivated peanut Arachis hypogaea provides insights into genome evolution and oil improvement.</title>
        <authorList>
            <person name="Chen X."/>
        </authorList>
    </citation>
    <scope>NUCLEOTIDE SEQUENCE [LARGE SCALE GENOMIC DNA]</scope>
    <source>
        <strain evidence="3">cv. Fuhuasheng</strain>
        <tissue evidence="2">Leaves</tissue>
    </source>
</reference>
<comment type="similarity">
    <text evidence="1">Belongs to the FHY3/FAR1 family.</text>
</comment>
<dbReference type="GO" id="GO:0005634">
    <property type="term" value="C:nucleus"/>
    <property type="evidence" value="ECO:0007669"/>
    <property type="project" value="UniProtKB-SubCell"/>
</dbReference>
<dbReference type="PANTHER" id="PTHR31669">
    <property type="entry name" value="PROTEIN FAR1-RELATED SEQUENCE 10-RELATED"/>
    <property type="match status" value="1"/>
</dbReference>
<evidence type="ECO:0000313" key="2">
    <source>
        <dbReference type="EMBL" id="RYR79965.1"/>
    </source>
</evidence>
<proteinExistence type="inferred from homology"/>
<accession>A0A445EX10</accession>
<dbReference type="InterPro" id="IPR031052">
    <property type="entry name" value="FHY3/FAR1"/>
</dbReference>
<dbReference type="EMBL" id="SDMP01000001">
    <property type="protein sequence ID" value="RYR79965.1"/>
    <property type="molecule type" value="Genomic_DNA"/>
</dbReference>
<dbReference type="AlphaFoldDB" id="A0A445EX10"/>
<organism evidence="2 3">
    <name type="scientific">Arachis hypogaea</name>
    <name type="common">Peanut</name>
    <dbReference type="NCBI Taxonomy" id="3818"/>
    <lineage>
        <taxon>Eukaryota</taxon>
        <taxon>Viridiplantae</taxon>
        <taxon>Streptophyta</taxon>
        <taxon>Embryophyta</taxon>
        <taxon>Tracheophyta</taxon>
        <taxon>Spermatophyta</taxon>
        <taxon>Magnoliopsida</taxon>
        <taxon>eudicotyledons</taxon>
        <taxon>Gunneridae</taxon>
        <taxon>Pentapetalae</taxon>
        <taxon>rosids</taxon>
        <taxon>fabids</taxon>
        <taxon>Fabales</taxon>
        <taxon>Fabaceae</taxon>
        <taxon>Papilionoideae</taxon>
        <taxon>50 kb inversion clade</taxon>
        <taxon>dalbergioids sensu lato</taxon>
        <taxon>Dalbergieae</taxon>
        <taxon>Pterocarpus clade</taxon>
        <taxon>Arachis</taxon>
    </lineage>
</organism>
<keyword evidence="3" id="KW-1185">Reference proteome</keyword>
<comment type="subcellular location">
    <subcellularLocation>
        <location evidence="1">Nucleus</location>
    </subcellularLocation>
</comment>
<evidence type="ECO:0000256" key="1">
    <source>
        <dbReference type="RuleBase" id="RU367018"/>
    </source>
</evidence>
<sequence length="148" mass="17242">MFVRAKEVEADFECVKGDPMMTTNLKYLEWCVVENYTQSIFYLFVPILDRAYVMRVVDSKVPGSYFIHTVSRYDTPEKDWHVVASYEMTELRCTCMRMECFGVSCEYIIVVLVLNNVHEISKSLILPRWTKDAKMGAVELTGIIWDSL</sequence>
<protein>
    <recommendedName>
        <fullName evidence="1">Protein FAR1-RELATED SEQUENCE</fullName>
    </recommendedName>
</protein>
<dbReference type="PANTHER" id="PTHR31669:SF292">
    <property type="entry name" value="OS02G0262500 PROTEIN"/>
    <property type="match status" value="1"/>
</dbReference>
<comment type="function">
    <text evidence="1">Putative transcription activator involved in regulating light control of development.</text>
</comment>
<dbReference type="GO" id="GO:0008270">
    <property type="term" value="F:zinc ion binding"/>
    <property type="evidence" value="ECO:0007669"/>
    <property type="project" value="UniProtKB-UniRule"/>
</dbReference>
<dbReference type="GO" id="GO:0006355">
    <property type="term" value="P:regulation of DNA-templated transcription"/>
    <property type="evidence" value="ECO:0007669"/>
    <property type="project" value="UniProtKB-UniRule"/>
</dbReference>
<keyword evidence="1" id="KW-0862">Zinc</keyword>